<gene>
    <name evidence="2" type="ORF">KDI_33820</name>
</gene>
<comment type="caution">
    <text evidence="2">The sequence shown here is derived from an EMBL/GenBank/DDBJ whole genome shotgun (WGS) entry which is preliminary data.</text>
</comment>
<feature type="domain" description="Tn3 transposase DDE" evidence="1">
    <location>
        <begin position="1"/>
        <end position="233"/>
    </location>
</feature>
<keyword evidence="3" id="KW-1185">Reference proteome</keyword>
<dbReference type="GO" id="GO:0004803">
    <property type="term" value="F:transposase activity"/>
    <property type="evidence" value="ECO:0007669"/>
    <property type="project" value="InterPro"/>
</dbReference>
<organism evidence="2 3">
    <name type="scientific">Dictyobacter arantiisoli</name>
    <dbReference type="NCBI Taxonomy" id="2014874"/>
    <lineage>
        <taxon>Bacteria</taxon>
        <taxon>Bacillati</taxon>
        <taxon>Chloroflexota</taxon>
        <taxon>Ktedonobacteria</taxon>
        <taxon>Ktedonobacterales</taxon>
        <taxon>Dictyobacteraceae</taxon>
        <taxon>Dictyobacter</taxon>
    </lineage>
</organism>
<evidence type="ECO:0000259" key="1">
    <source>
        <dbReference type="Pfam" id="PF01526"/>
    </source>
</evidence>
<reference evidence="2 3" key="1">
    <citation type="submission" date="2019-01" db="EMBL/GenBank/DDBJ databases">
        <title>Draft genome sequence of Dictyobacter sp. Uno17.</title>
        <authorList>
            <person name="Wang C.M."/>
            <person name="Zheng Y."/>
            <person name="Sakai Y."/>
            <person name="Abe K."/>
            <person name="Yokota A."/>
            <person name="Yabe S."/>
        </authorList>
    </citation>
    <scope>NUCLEOTIDE SEQUENCE [LARGE SCALE GENOMIC DNA]</scope>
    <source>
        <strain evidence="2 3">Uno17</strain>
    </source>
</reference>
<dbReference type="InterPro" id="IPR002513">
    <property type="entry name" value="Tn3_Tnp_DDE_dom"/>
</dbReference>
<accession>A0A5A5TF07</accession>
<sequence>MVDGLLYHETDLAIHEHYSDTWGFTDQIFGITRLLGFEFAPRIRDLGEKLIFHFDKPASYPTLGPLLGGTINVKQIESHWDDLLRLTSSLHKGTVTASLILGKLASYPRQNGLAWALRECGRIERSIFALKWLQSPPLRRRVQVGLNKGEARNKLARAVCHYQLGEIRDRSYEDQQYRASGLNLVIAAIILWNTVYLAEAVEQLKRDGVTIKEEYLQHVSPLGWEHINLTGDFQWNVKHIPPTGQLRPLRTKQHR</sequence>
<evidence type="ECO:0000313" key="2">
    <source>
        <dbReference type="EMBL" id="GCF09818.1"/>
    </source>
</evidence>
<evidence type="ECO:0000313" key="3">
    <source>
        <dbReference type="Proteomes" id="UP000322530"/>
    </source>
</evidence>
<name>A0A5A5TF07_9CHLR</name>
<dbReference type="GO" id="GO:0006313">
    <property type="term" value="P:DNA transposition"/>
    <property type="evidence" value="ECO:0007669"/>
    <property type="project" value="InterPro"/>
</dbReference>
<dbReference type="EMBL" id="BIXY01000051">
    <property type="protein sequence ID" value="GCF09818.1"/>
    <property type="molecule type" value="Genomic_DNA"/>
</dbReference>
<protein>
    <recommendedName>
        <fullName evidence="1">Tn3 transposase DDE domain-containing protein</fullName>
    </recommendedName>
</protein>
<dbReference type="OrthoDB" id="135603at2"/>
<dbReference type="Proteomes" id="UP000322530">
    <property type="component" value="Unassembled WGS sequence"/>
</dbReference>
<dbReference type="Pfam" id="PF01526">
    <property type="entry name" value="DDE_Tnp_Tn3"/>
    <property type="match status" value="1"/>
</dbReference>
<proteinExistence type="predicted"/>
<dbReference type="AlphaFoldDB" id="A0A5A5TF07"/>